<evidence type="ECO:0000256" key="5">
    <source>
        <dbReference type="SAM" id="MobiDB-lite"/>
    </source>
</evidence>
<dbReference type="PIRSF" id="PIRSF000103">
    <property type="entry name" value="HIBADH"/>
    <property type="match status" value="1"/>
</dbReference>
<dbReference type="SUPFAM" id="SSF48179">
    <property type="entry name" value="6-phosphogluconate dehydrogenase C-terminal domain-like"/>
    <property type="match status" value="1"/>
</dbReference>
<organism evidence="8 9">
    <name type="scientific">Salinicola corii</name>
    <dbReference type="NCBI Taxonomy" id="2606937"/>
    <lineage>
        <taxon>Bacteria</taxon>
        <taxon>Pseudomonadati</taxon>
        <taxon>Pseudomonadota</taxon>
        <taxon>Gammaproteobacteria</taxon>
        <taxon>Oceanospirillales</taxon>
        <taxon>Halomonadaceae</taxon>
        <taxon>Salinicola</taxon>
    </lineage>
</organism>
<dbReference type="SUPFAM" id="SSF51735">
    <property type="entry name" value="NAD(P)-binding Rossmann-fold domains"/>
    <property type="match status" value="1"/>
</dbReference>
<gene>
    <name evidence="8" type="ORF">F0A16_06645</name>
</gene>
<evidence type="ECO:0000256" key="1">
    <source>
        <dbReference type="ARBA" id="ARBA00009080"/>
    </source>
</evidence>
<comment type="caution">
    <text evidence="8">The sequence shown here is derived from an EMBL/GenBank/DDBJ whole genome shotgun (WGS) entry which is preliminary data.</text>
</comment>
<evidence type="ECO:0000259" key="6">
    <source>
        <dbReference type="Pfam" id="PF03446"/>
    </source>
</evidence>
<reference evidence="8 9" key="1">
    <citation type="submission" date="2019-08" db="EMBL/GenBank/DDBJ databases">
        <title>Bioinformatics analysis of the strain L3 and L5.</title>
        <authorList>
            <person name="Li X."/>
        </authorList>
    </citation>
    <scope>NUCLEOTIDE SEQUENCE [LARGE SCALE GENOMIC DNA]</scope>
    <source>
        <strain evidence="8 9">L3</strain>
    </source>
</reference>
<protein>
    <submittedName>
        <fullName evidence="8">NAD(P)-dependent oxidoreductase</fullName>
    </submittedName>
</protein>
<sequence>MPTFEETFEIGPGTGSDAGPGADSRRRVGMIGLGSMGMPMARNLLASGVAARVCVNGRSRGRVRPALEAGAEWCDSPRKLAVASDVIITVLPDLPQLREVLEGEDGLLAGLSQPLLLVICSTSSPAGIRELAAELEQRTDGRVRLLDAPLSGGADGAEAGTLSIMVGGDEGAFAVARPLLATFGTPVLLGPLGAGEVAKACNQMVVASTMVALAEATVIAERAGLDLSKLLDCLGGGYAGGRFLESRRQRLIDKDYTPAGLARYMIKDLGFATDEAARGGVVAPQLNTLAALYEDLGRRGFGDEDLTVTQRYIAELDRLPGEGRER</sequence>
<feature type="domain" description="6-phosphogluconate dehydrogenase NADP-binding" evidence="6">
    <location>
        <begin position="27"/>
        <end position="187"/>
    </location>
</feature>
<feature type="domain" description="3-hydroxyisobutyrate dehydrogenase-like NAD-binding" evidence="7">
    <location>
        <begin position="193"/>
        <end position="308"/>
    </location>
</feature>
<proteinExistence type="inferred from homology"/>
<dbReference type="EMBL" id="VTPX01000003">
    <property type="protein sequence ID" value="KAA0019029.1"/>
    <property type="molecule type" value="Genomic_DNA"/>
</dbReference>
<dbReference type="Gene3D" id="1.10.1040.10">
    <property type="entry name" value="N-(1-d-carboxylethyl)-l-norvaline Dehydrogenase, domain 2"/>
    <property type="match status" value="1"/>
</dbReference>
<comment type="similarity">
    <text evidence="1">Belongs to the HIBADH-related family.</text>
</comment>
<feature type="active site" evidence="4">
    <location>
        <position position="199"/>
    </location>
</feature>
<dbReference type="InterPro" id="IPR006115">
    <property type="entry name" value="6PGDH_NADP-bd"/>
</dbReference>
<dbReference type="InterPro" id="IPR015815">
    <property type="entry name" value="HIBADH-related"/>
</dbReference>
<dbReference type="Pfam" id="PF14833">
    <property type="entry name" value="NAD_binding_11"/>
    <property type="match status" value="1"/>
</dbReference>
<evidence type="ECO:0000256" key="2">
    <source>
        <dbReference type="ARBA" id="ARBA00023002"/>
    </source>
</evidence>
<accession>A0A640WFJ1</accession>
<dbReference type="InterPro" id="IPR013328">
    <property type="entry name" value="6PGD_dom2"/>
</dbReference>
<dbReference type="InterPro" id="IPR036291">
    <property type="entry name" value="NAD(P)-bd_dom_sf"/>
</dbReference>
<dbReference type="Proteomes" id="UP000466024">
    <property type="component" value="Unassembled WGS sequence"/>
</dbReference>
<evidence type="ECO:0000259" key="7">
    <source>
        <dbReference type="Pfam" id="PF14833"/>
    </source>
</evidence>
<feature type="region of interest" description="Disordered" evidence="5">
    <location>
        <begin position="1"/>
        <end position="24"/>
    </location>
</feature>
<dbReference type="Gene3D" id="3.40.50.720">
    <property type="entry name" value="NAD(P)-binding Rossmann-like Domain"/>
    <property type="match status" value="1"/>
</dbReference>
<dbReference type="GO" id="GO:0050661">
    <property type="term" value="F:NADP binding"/>
    <property type="evidence" value="ECO:0007669"/>
    <property type="project" value="InterPro"/>
</dbReference>
<evidence type="ECO:0000256" key="3">
    <source>
        <dbReference type="ARBA" id="ARBA00023027"/>
    </source>
</evidence>
<dbReference type="GO" id="GO:0016054">
    <property type="term" value="P:organic acid catabolic process"/>
    <property type="evidence" value="ECO:0007669"/>
    <property type="project" value="UniProtKB-ARBA"/>
</dbReference>
<dbReference type="InterPro" id="IPR029154">
    <property type="entry name" value="HIBADH-like_NADP-bd"/>
</dbReference>
<evidence type="ECO:0000313" key="8">
    <source>
        <dbReference type="EMBL" id="KAA0019029.1"/>
    </source>
</evidence>
<dbReference type="Pfam" id="PF03446">
    <property type="entry name" value="NAD_binding_2"/>
    <property type="match status" value="1"/>
</dbReference>
<dbReference type="PROSITE" id="PS00895">
    <property type="entry name" value="3_HYDROXYISOBUT_DH"/>
    <property type="match status" value="1"/>
</dbReference>
<dbReference type="InterPro" id="IPR002204">
    <property type="entry name" value="3-OH-isobutyrate_DH-rel_CS"/>
</dbReference>
<dbReference type="InterPro" id="IPR008927">
    <property type="entry name" value="6-PGluconate_DH-like_C_sf"/>
</dbReference>
<dbReference type="PANTHER" id="PTHR43060">
    <property type="entry name" value="3-HYDROXYISOBUTYRATE DEHYDROGENASE-LIKE 1, MITOCHONDRIAL-RELATED"/>
    <property type="match status" value="1"/>
</dbReference>
<dbReference type="RefSeq" id="WP_149434622.1">
    <property type="nucleotide sequence ID" value="NZ_VTPX01000003.1"/>
</dbReference>
<dbReference type="PANTHER" id="PTHR43060:SF15">
    <property type="entry name" value="3-HYDROXYISOBUTYRATE DEHYDROGENASE-LIKE 1, MITOCHONDRIAL-RELATED"/>
    <property type="match status" value="1"/>
</dbReference>
<keyword evidence="2" id="KW-0560">Oxidoreductase</keyword>
<dbReference type="GO" id="GO:0051287">
    <property type="term" value="F:NAD binding"/>
    <property type="evidence" value="ECO:0007669"/>
    <property type="project" value="InterPro"/>
</dbReference>
<dbReference type="AlphaFoldDB" id="A0A640WFJ1"/>
<evidence type="ECO:0000256" key="4">
    <source>
        <dbReference type="PIRSR" id="PIRSR000103-1"/>
    </source>
</evidence>
<keyword evidence="3" id="KW-0520">NAD</keyword>
<evidence type="ECO:0000313" key="9">
    <source>
        <dbReference type="Proteomes" id="UP000466024"/>
    </source>
</evidence>
<name>A0A640WFJ1_9GAMM</name>
<keyword evidence="9" id="KW-1185">Reference proteome</keyword>
<dbReference type="GO" id="GO:0016491">
    <property type="term" value="F:oxidoreductase activity"/>
    <property type="evidence" value="ECO:0007669"/>
    <property type="project" value="UniProtKB-KW"/>
</dbReference>